<dbReference type="InterPro" id="IPR012495">
    <property type="entry name" value="TadE-like_dom"/>
</dbReference>
<dbReference type="Proteomes" id="UP000031643">
    <property type="component" value="Chromosome"/>
</dbReference>
<evidence type="ECO:0000313" key="2">
    <source>
        <dbReference type="EMBL" id="BAQ16192.1"/>
    </source>
</evidence>
<reference evidence="2 3" key="1">
    <citation type="submission" date="2014-09" db="EMBL/GenBank/DDBJ databases">
        <title>Genome sequencing of Methyloceanibacter caenitepidi Gela4.</title>
        <authorList>
            <person name="Takeuchi M."/>
            <person name="Susumu S."/>
            <person name="Kamagata Y."/>
            <person name="Oshima K."/>
            <person name="Hattori M."/>
            <person name="Iwasaki W."/>
        </authorList>
    </citation>
    <scope>NUCLEOTIDE SEQUENCE [LARGE SCALE GENOMIC DNA]</scope>
    <source>
        <strain evidence="2 3">Gela4</strain>
    </source>
</reference>
<dbReference type="STRING" id="1384459.GL4_0729"/>
<gene>
    <name evidence="2" type="ORF">GL4_0729</name>
</gene>
<keyword evidence="2" id="KW-0347">Helicase</keyword>
<keyword evidence="3" id="KW-1185">Reference proteome</keyword>
<dbReference type="KEGG" id="mcg:GL4_0729"/>
<keyword evidence="2" id="KW-0067">ATP-binding</keyword>
<dbReference type="GO" id="GO:0004386">
    <property type="term" value="F:helicase activity"/>
    <property type="evidence" value="ECO:0007669"/>
    <property type="project" value="UniProtKB-KW"/>
</dbReference>
<evidence type="ECO:0000259" key="1">
    <source>
        <dbReference type="Pfam" id="PF07811"/>
    </source>
</evidence>
<keyword evidence="2" id="KW-0378">Hydrolase</keyword>
<keyword evidence="2" id="KW-0547">Nucleotide-binding</keyword>
<evidence type="ECO:0000313" key="3">
    <source>
        <dbReference type="Proteomes" id="UP000031643"/>
    </source>
</evidence>
<dbReference type="AlphaFoldDB" id="A0A0A8K115"/>
<sequence length="182" mass="19582">MKRLMRRLADARSGASAIEFAFILPVMLILYTGAVEVNNALTVYRRTMQVATTAADLTAQVKTVTKTDIADIQAAATSILTPYSTGPLKIVLTSVVANDNNVGKVEWSCANTGAARTTGSTFKVPNGLTEPDSSVIVAEVTYAFKPLLGLSGFFSPGSYNMERTFYARPRRSLTVKKTDNSC</sequence>
<dbReference type="EMBL" id="AP014648">
    <property type="protein sequence ID" value="BAQ16192.1"/>
    <property type="molecule type" value="Genomic_DNA"/>
</dbReference>
<protein>
    <submittedName>
        <fullName evidence="2">Superfamily I DNA and RNA helicases</fullName>
    </submittedName>
</protein>
<dbReference type="HOGENOM" id="CLU_108008_1_1_5"/>
<organism evidence="2 3">
    <name type="scientific">Methyloceanibacter caenitepidi</name>
    <dbReference type="NCBI Taxonomy" id="1384459"/>
    <lineage>
        <taxon>Bacteria</taxon>
        <taxon>Pseudomonadati</taxon>
        <taxon>Pseudomonadota</taxon>
        <taxon>Alphaproteobacteria</taxon>
        <taxon>Hyphomicrobiales</taxon>
        <taxon>Hyphomicrobiaceae</taxon>
        <taxon>Methyloceanibacter</taxon>
    </lineage>
</organism>
<accession>A0A0A8K115</accession>
<name>A0A0A8K115_9HYPH</name>
<dbReference type="Pfam" id="PF07811">
    <property type="entry name" value="TadE"/>
    <property type="match status" value="1"/>
</dbReference>
<proteinExistence type="predicted"/>
<feature type="domain" description="TadE-like" evidence="1">
    <location>
        <begin position="14"/>
        <end position="55"/>
    </location>
</feature>